<keyword evidence="2" id="KW-1185">Reference proteome</keyword>
<reference evidence="1 2" key="1">
    <citation type="journal article" date="2023" name="Nucleic Acids Res.">
        <title>The hologenome of Daphnia magna reveals possible DNA methylation and microbiome-mediated evolution of the host genome.</title>
        <authorList>
            <person name="Chaturvedi A."/>
            <person name="Li X."/>
            <person name="Dhandapani V."/>
            <person name="Marshall H."/>
            <person name="Kissane S."/>
            <person name="Cuenca-Cambronero M."/>
            <person name="Asole G."/>
            <person name="Calvet F."/>
            <person name="Ruiz-Romero M."/>
            <person name="Marangio P."/>
            <person name="Guigo R."/>
            <person name="Rago D."/>
            <person name="Mirbahai L."/>
            <person name="Eastwood N."/>
            <person name="Colbourne J.K."/>
            <person name="Zhou J."/>
            <person name="Mallon E."/>
            <person name="Orsini L."/>
        </authorList>
    </citation>
    <scope>NUCLEOTIDE SEQUENCE [LARGE SCALE GENOMIC DNA]</scope>
    <source>
        <strain evidence="1">LRV0_1</strain>
    </source>
</reference>
<dbReference type="EMBL" id="JAOYFB010000005">
    <property type="protein sequence ID" value="KAK4015980.1"/>
    <property type="molecule type" value="Genomic_DNA"/>
</dbReference>
<evidence type="ECO:0000313" key="2">
    <source>
        <dbReference type="Proteomes" id="UP001234178"/>
    </source>
</evidence>
<organism evidence="1 2">
    <name type="scientific">Daphnia magna</name>
    <dbReference type="NCBI Taxonomy" id="35525"/>
    <lineage>
        <taxon>Eukaryota</taxon>
        <taxon>Metazoa</taxon>
        <taxon>Ecdysozoa</taxon>
        <taxon>Arthropoda</taxon>
        <taxon>Crustacea</taxon>
        <taxon>Branchiopoda</taxon>
        <taxon>Diplostraca</taxon>
        <taxon>Cladocera</taxon>
        <taxon>Anomopoda</taxon>
        <taxon>Daphniidae</taxon>
        <taxon>Daphnia</taxon>
    </lineage>
</organism>
<name>A0ABQ9ZSR6_9CRUS</name>
<protein>
    <submittedName>
        <fullName evidence="1">Uncharacterized protein</fullName>
    </submittedName>
</protein>
<comment type="caution">
    <text evidence="1">The sequence shown here is derived from an EMBL/GenBank/DDBJ whole genome shotgun (WGS) entry which is preliminary data.</text>
</comment>
<dbReference type="Proteomes" id="UP001234178">
    <property type="component" value="Unassembled WGS sequence"/>
</dbReference>
<gene>
    <name evidence="1" type="ORF">OUZ56_030945</name>
</gene>
<evidence type="ECO:0000313" key="1">
    <source>
        <dbReference type="EMBL" id="KAK4015980.1"/>
    </source>
</evidence>
<accession>A0ABQ9ZSR6</accession>
<sequence length="60" mass="6745">MEGPEESDSPNYTEVNKRTFSLSNGSYYTKKVSMQSVKGKEEKGAALFLNDHKADTWTIV</sequence>
<proteinExistence type="predicted"/>